<evidence type="ECO:0000313" key="1">
    <source>
        <dbReference type="EMBL" id="UVI32086.1"/>
    </source>
</evidence>
<organism evidence="1 2">
    <name type="scientific">Paenibacillus spongiae</name>
    <dbReference type="NCBI Taxonomy" id="2909671"/>
    <lineage>
        <taxon>Bacteria</taxon>
        <taxon>Bacillati</taxon>
        <taxon>Bacillota</taxon>
        <taxon>Bacilli</taxon>
        <taxon>Bacillales</taxon>
        <taxon>Paenibacillaceae</taxon>
        <taxon>Paenibacillus</taxon>
    </lineage>
</organism>
<reference evidence="1" key="1">
    <citation type="submission" date="2022-01" db="EMBL/GenBank/DDBJ databases">
        <title>Paenibacillus spongiae sp. nov., isolated from marine sponge.</title>
        <authorList>
            <person name="Li Z."/>
            <person name="Zhang M."/>
        </authorList>
    </citation>
    <scope>NUCLEOTIDE SEQUENCE</scope>
    <source>
        <strain evidence="1">PHS-Z3</strain>
    </source>
</reference>
<evidence type="ECO:0000313" key="2">
    <source>
        <dbReference type="Proteomes" id="UP001057877"/>
    </source>
</evidence>
<dbReference type="InterPro" id="IPR049254">
    <property type="entry name" value="Phage_tail_terminator"/>
</dbReference>
<gene>
    <name evidence="1" type="ORF">L1F29_09815</name>
</gene>
<accession>A0ABY5SDS7</accession>
<name>A0ABY5SDS7_9BACL</name>
<proteinExistence type="predicted"/>
<keyword evidence="2" id="KW-1185">Reference proteome</keyword>
<dbReference type="Pfam" id="PF20765">
    <property type="entry name" value="Phage_tail_terminator_8"/>
    <property type="match status" value="1"/>
</dbReference>
<dbReference type="EMBL" id="CP091430">
    <property type="protein sequence ID" value="UVI32086.1"/>
    <property type="molecule type" value="Genomic_DNA"/>
</dbReference>
<dbReference type="Proteomes" id="UP001057877">
    <property type="component" value="Chromosome"/>
</dbReference>
<dbReference type="RefSeq" id="WP_258388146.1">
    <property type="nucleotide sequence ID" value="NZ_CP091430.1"/>
</dbReference>
<sequence>MLKSSSDAISNALNDIIPNLTIYVNNTPSDFERPSFSLNKVFHTKEDLTKYTYREQVNWQIVYFASELPSGEVDVFEQLEKEDALMEYFSSLHYLPVSDTDDLFEIVSIEGDRKDDEVAMQITLSYEYDKNTKETYDNMQEIQTKLSI</sequence>
<protein>
    <submittedName>
        <fullName evidence="1">Uncharacterized protein</fullName>
    </submittedName>
</protein>